<dbReference type="InterPro" id="IPR029048">
    <property type="entry name" value="HSP70_C_sf"/>
</dbReference>
<evidence type="ECO:0000313" key="11">
    <source>
        <dbReference type="Proteomes" id="UP000001514"/>
    </source>
</evidence>
<dbReference type="GO" id="GO:0005788">
    <property type="term" value="C:endoplasmic reticulum lumen"/>
    <property type="evidence" value="ECO:0007669"/>
    <property type="project" value="UniProtKB-SubCell"/>
</dbReference>
<name>D8RVG4_SELML</name>
<evidence type="ECO:0000256" key="7">
    <source>
        <dbReference type="ARBA" id="ARBA00061090"/>
    </source>
</evidence>
<keyword evidence="4" id="KW-0256">Endoplasmic reticulum</keyword>
<dbReference type="FunFam" id="1.20.1270.10:FF:000002">
    <property type="entry name" value="Heat shock 70 kDa protein 4"/>
    <property type="match status" value="1"/>
</dbReference>
<dbReference type="KEGG" id="smo:SELMODRAFT_102691"/>
<dbReference type="InterPro" id="IPR043129">
    <property type="entry name" value="ATPase_NBD"/>
</dbReference>
<evidence type="ECO:0000256" key="9">
    <source>
        <dbReference type="SAM" id="SignalP"/>
    </source>
</evidence>
<dbReference type="eggNOG" id="KOG0103">
    <property type="taxonomic scope" value="Eukaryota"/>
</dbReference>
<comment type="similarity">
    <text evidence="7">Belongs to the heat shock protein 70 (TC 1.A.33) family. HSP110/SSE subfamily.</text>
</comment>
<dbReference type="PANTHER" id="PTHR45639:SF3">
    <property type="entry name" value="HYPOXIA UP-REGULATED PROTEIN 1"/>
    <property type="match status" value="1"/>
</dbReference>
<dbReference type="AlphaFoldDB" id="D8RVG4"/>
<dbReference type="InParanoid" id="D8RVG4"/>
<dbReference type="CDD" id="cd10230">
    <property type="entry name" value="ASKHA_NBD_HSP70_HYOU1"/>
    <property type="match status" value="1"/>
</dbReference>
<dbReference type="EMBL" id="GL377591">
    <property type="protein sequence ID" value="EFJ23772.1"/>
    <property type="molecule type" value="Genomic_DNA"/>
</dbReference>
<dbReference type="GO" id="GO:0000774">
    <property type="term" value="F:adenyl-nucleotide exchange factor activity"/>
    <property type="evidence" value="ECO:0000318"/>
    <property type="project" value="GO_Central"/>
</dbReference>
<keyword evidence="11" id="KW-1185">Reference proteome</keyword>
<dbReference type="PANTHER" id="PTHR45639">
    <property type="entry name" value="HSC70CB, ISOFORM G-RELATED"/>
    <property type="match status" value="1"/>
</dbReference>
<keyword evidence="3" id="KW-0547">Nucleotide-binding</keyword>
<proteinExistence type="inferred from homology"/>
<organism evidence="11">
    <name type="scientific">Selaginella moellendorffii</name>
    <name type="common">Spikemoss</name>
    <dbReference type="NCBI Taxonomy" id="88036"/>
    <lineage>
        <taxon>Eukaryota</taxon>
        <taxon>Viridiplantae</taxon>
        <taxon>Streptophyta</taxon>
        <taxon>Embryophyta</taxon>
        <taxon>Tracheophyta</taxon>
        <taxon>Lycopodiopsida</taxon>
        <taxon>Selaginellales</taxon>
        <taxon>Selaginellaceae</taxon>
        <taxon>Selaginella</taxon>
    </lineage>
</organism>
<reference evidence="10 11" key="1">
    <citation type="journal article" date="2011" name="Science">
        <title>The Selaginella genome identifies genetic changes associated with the evolution of vascular plants.</title>
        <authorList>
            <person name="Banks J.A."/>
            <person name="Nishiyama T."/>
            <person name="Hasebe M."/>
            <person name="Bowman J.L."/>
            <person name="Gribskov M."/>
            <person name="dePamphilis C."/>
            <person name="Albert V.A."/>
            <person name="Aono N."/>
            <person name="Aoyama T."/>
            <person name="Ambrose B.A."/>
            <person name="Ashton N.W."/>
            <person name="Axtell M.J."/>
            <person name="Barker E."/>
            <person name="Barker M.S."/>
            <person name="Bennetzen J.L."/>
            <person name="Bonawitz N.D."/>
            <person name="Chapple C."/>
            <person name="Cheng C."/>
            <person name="Correa L.G."/>
            <person name="Dacre M."/>
            <person name="DeBarry J."/>
            <person name="Dreyer I."/>
            <person name="Elias M."/>
            <person name="Engstrom E.M."/>
            <person name="Estelle M."/>
            <person name="Feng L."/>
            <person name="Finet C."/>
            <person name="Floyd S.K."/>
            <person name="Frommer W.B."/>
            <person name="Fujita T."/>
            <person name="Gramzow L."/>
            <person name="Gutensohn M."/>
            <person name="Harholt J."/>
            <person name="Hattori M."/>
            <person name="Heyl A."/>
            <person name="Hirai T."/>
            <person name="Hiwatashi Y."/>
            <person name="Ishikawa M."/>
            <person name="Iwata M."/>
            <person name="Karol K.G."/>
            <person name="Koehler B."/>
            <person name="Kolukisaoglu U."/>
            <person name="Kubo M."/>
            <person name="Kurata T."/>
            <person name="Lalonde S."/>
            <person name="Li K."/>
            <person name="Li Y."/>
            <person name="Litt A."/>
            <person name="Lyons E."/>
            <person name="Manning G."/>
            <person name="Maruyama T."/>
            <person name="Michael T.P."/>
            <person name="Mikami K."/>
            <person name="Miyazaki S."/>
            <person name="Morinaga S."/>
            <person name="Murata T."/>
            <person name="Mueller-Roeber B."/>
            <person name="Nelson D.R."/>
            <person name="Obara M."/>
            <person name="Oguri Y."/>
            <person name="Olmstead R.G."/>
            <person name="Onodera N."/>
            <person name="Petersen B.L."/>
            <person name="Pils B."/>
            <person name="Prigge M."/>
            <person name="Rensing S.A."/>
            <person name="Riano-Pachon D.M."/>
            <person name="Roberts A.W."/>
            <person name="Sato Y."/>
            <person name="Scheller H.V."/>
            <person name="Schulz B."/>
            <person name="Schulz C."/>
            <person name="Shakirov E.V."/>
            <person name="Shibagaki N."/>
            <person name="Shinohara N."/>
            <person name="Shippen D.E."/>
            <person name="Soerensen I."/>
            <person name="Sotooka R."/>
            <person name="Sugimoto N."/>
            <person name="Sugita M."/>
            <person name="Sumikawa N."/>
            <person name="Tanurdzic M."/>
            <person name="Theissen G."/>
            <person name="Ulvskov P."/>
            <person name="Wakazuki S."/>
            <person name="Weng J.K."/>
            <person name="Willats W.W."/>
            <person name="Wipf D."/>
            <person name="Wolf P.G."/>
            <person name="Yang L."/>
            <person name="Zimmer A.D."/>
            <person name="Zhu Q."/>
            <person name="Mitros T."/>
            <person name="Hellsten U."/>
            <person name="Loque D."/>
            <person name="Otillar R."/>
            <person name="Salamov A."/>
            <person name="Schmutz J."/>
            <person name="Shapiro H."/>
            <person name="Lindquist E."/>
            <person name="Lucas S."/>
            <person name="Rokhsar D."/>
            <person name="Grigoriev I.V."/>
        </authorList>
    </citation>
    <scope>NUCLEOTIDE SEQUENCE [LARGE SCALE GENOMIC DNA]</scope>
</reference>
<dbReference type="STRING" id="88036.D8RVG4"/>
<dbReference type="OMA" id="VNQQAHI"/>
<feature type="chain" id="PRO_5003122154" description="Heat shock 70 kDa protein 17" evidence="9">
    <location>
        <begin position="22"/>
        <end position="862"/>
    </location>
</feature>
<dbReference type="GO" id="GO:0034663">
    <property type="term" value="C:endoplasmic reticulum chaperone complex"/>
    <property type="evidence" value="ECO:0000318"/>
    <property type="project" value="GO_Central"/>
</dbReference>
<dbReference type="Proteomes" id="UP000001514">
    <property type="component" value="Unassembled WGS sequence"/>
</dbReference>
<dbReference type="SUPFAM" id="SSF100934">
    <property type="entry name" value="Heat shock protein 70kD (HSP70), C-terminal subdomain"/>
    <property type="match status" value="1"/>
</dbReference>
<dbReference type="HOGENOM" id="CLU_005965_5_0_1"/>
<dbReference type="InterPro" id="IPR018181">
    <property type="entry name" value="Heat_shock_70_CS"/>
</dbReference>
<feature type="signal peptide" evidence="9">
    <location>
        <begin position="1"/>
        <end position="21"/>
    </location>
</feature>
<dbReference type="Gene3D" id="3.30.420.40">
    <property type="match status" value="2"/>
</dbReference>
<evidence type="ECO:0000256" key="4">
    <source>
        <dbReference type="ARBA" id="ARBA00022824"/>
    </source>
</evidence>
<keyword evidence="2 9" id="KW-0732">Signal</keyword>
<dbReference type="Gene3D" id="3.30.30.30">
    <property type="match status" value="1"/>
</dbReference>
<evidence type="ECO:0000313" key="10">
    <source>
        <dbReference type="EMBL" id="EFJ23772.1"/>
    </source>
</evidence>
<dbReference type="FunFam" id="3.90.640.10:FF:000004">
    <property type="entry name" value="Heat shock 70 kDa protein 4"/>
    <property type="match status" value="1"/>
</dbReference>
<dbReference type="GO" id="GO:0005524">
    <property type="term" value="F:ATP binding"/>
    <property type="evidence" value="ECO:0007669"/>
    <property type="project" value="UniProtKB-KW"/>
</dbReference>
<dbReference type="Gene3D" id="1.20.1270.10">
    <property type="match status" value="1"/>
</dbReference>
<evidence type="ECO:0000256" key="5">
    <source>
        <dbReference type="ARBA" id="ARBA00022840"/>
    </source>
</evidence>
<gene>
    <name evidence="10" type="ORF">SELMODRAFT_102691</name>
</gene>
<dbReference type="InterPro" id="IPR029047">
    <property type="entry name" value="HSP70_peptide-bd_sf"/>
</dbReference>
<keyword evidence="6" id="KW-0143">Chaperone</keyword>
<dbReference type="PRINTS" id="PR00301">
    <property type="entry name" value="HEATSHOCK70"/>
</dbReference>
<dbReference type="GO" id="GO:0140662">
    <property type="term" value="F:ATP-dependent protein folding chaperone"/>
    <property type="evidence" value="ECO:0007669"/>
    <property type="project" value="InterPro"/>
</dbReference>
<evidence type="ECO:0000256" key="1">
    <source>
        <dbReference type="ARBA" id="ARBA00004319"/>
    </source>
</evidence>
<sequence length="862" mass="95196">MRNLVLPALLLLFSTLAIVQAAVFSVDLGAEWMKVAVVDVKPGQSPIGVALNEMSKRKSSSVVAFSGGNRLLAEEAMGIAARFPERVYSRVRDMVGKPSESVKRIASASYLPYDFVEESPQVTSIRVDSQELYRSEELLGMILGYCRGLAEANVKATVKDAVITVPPYFGQSERQAVIAAAQAAGINVLSLMNEHAAAALQYGIDKDFSTEPRYVLFYDMGANSAFAAVVLFSSYSAKEYGKNVSHNYFELKGIRWDAEIGGQNLELRLVEHFAKEFEKKTGVDVRAFPKAVAKLKKQAKRAKEILSANTEASFFVDSLYDDQDFKSHITRQAFEELCSDLWERAVIPLQKVLEDVGMTSEQLYAVELLGGGTRVPKLQQVLAQALGKKPLERHLDADEAITLGAALYAANISDGIKLNRKIGMFDGASYGVVLKVNDDGPYELVVPRLRRIPVKLARAVKQQEDYELSLHYDPEGELPLGIIDREIAAFKISGVTDSVAKYSSYNLSAPIKSVLHFALSRSGVLSLDRAETVVEFTELVEVPVNVSTNATTTLESTSNASVAENVTQAPVETIMEKKLKKKTIRIPSKLEVLRDTGAYSEDQVAQFRSRLDRLKELDDEKRQTEEAKNNLESYIYTTKEMLDTIKDLSKVSTEKQRQEFLARLDEAGEWLYSDGEAATASEFKKRLGELKAIGDPIFFRLEQLTARPAAMEAARGSLVESEAAIHEWKEKKPWISDAEVRKEGQKLVDWIEAKESEQAKVADHEQPAFSSTEVYARIEKFRVLVARTGAQKAPKPPKIEEVVKNDAGSEEPKVGEENPGASSGGGDSNSGSTQEGEREIESPDQAQAFEDESSTTPLRDEL</sequence>
<dbReference type="Gramene" id="EFJ23772">
    <property type="protein sequence ID" value="EFJ23772"/>
    <property type="gene ID" value="SELMODRAFT_102691"/>
</dbReference>
<dbReference type="InterPro" id="IPR013126">
    <property type="entry name" value="Hsp_70_fam"/>
</dbReference>
<keyword evidence="5" id="KW-0067">ATP-binding</keyword>
<evidence type="ECO:0000256" key="8">
    <source>
        <dbReference type="SAM" id="MobiDB-lite"/>
    </source>
</evidence>
<dbReference type="Pfam" id="PF00012">
    <property type="entry name" value="HSP70"/>
    <property type="match status" value="1"/>
</dbReference>
<dbReference type="FunCoup" id="D8RVG4">
    <property type="interactions" value="4000"/>
</dbReference>
<protein>
    <recommendedName>
        <fullName evidence="12">Heat shock 70 kDa protein 17</fullName>
    </recommendedName>
</protein>
<evidence type="ECO:0000256" key="3">
    <source>
        <dbReference type="ARBA" id="ARBA00022741"/>
    </source>
</evidence>
<evidence type="ECO:0000256" key="2">
    <source>
        <dbReference type="ARBA" id="ARBA00022729"/>
    </source>
</evidence>
<dbReference type="Gene3D" id="3.90.640.10">
    <property type="entry name" value="Actin, Chain A, domain 4"/>
    <property type="match status" value="1"/>
</dbReference>
<accession>D8RVG4</accession>
<feature type="region of interest" description="Disordered" evidence="8">
    <location>
        <begin position="789"/>
        <end position="862"/>
    </location>
</feature>
<comment type="subcellular location">
    <subcellularLocation>
        <location evidence="1">Endoplasmic reticulum lumen</location>
    </subcellularLocation>
</comment>
<dbReference type="PROSITE" id="PS01036">
    <property type="entry name" value="HSP70_3"/>
    <property type="match status" value="1"/>
</dbReference>
<evidence type="ECO:0008006" key="12">
    <source>
        <dbReference type="Google" id="ProtNLM"/>
    </source>
</evidence>
<dbReference type="SUPFAM" id="SSF53067">
    <property type="entry name" value="Actin-like ATPase domain"/>
    <property type="match status" value="2"/>
</dbReference>
<dbReference type="OrthoDB" id="10262720at2759"/>
<evidence type="ECO:0000256" key="6">
    <source>
        <dbReference type="ARBA" id="ARBA00023186"/>
    </source>
</evidence>
<dbReference type="Gene3D" id="2.60.34.10">
    <property type="entry name" value="Substrate Binding Domain Of DNAk, Chain A, domain 1"/>
    <property type="match status" value="1"/>
</dbReference>
<dbReference type="eggNOG" id="KOG0104">
    <property type="taxonomic scope" value="Eukaryota"/>
</dbReference>